<organism evidence="9 10">
    <name type="scientific">Ferrigenium kumadai</name>
    <dbReference type="NCBI Taxonomy" id="1682490"/>
    <lineage>
        <taxon>Bacteria</taxon>
        <taxon>Pseudomonadati</taxon>
        <taxon>Pseudomonadota</taxon>
        <taxon>Betaproteobacteria</taxon>
        <taxon>Nitrosomonadales</taxon>
        <taxon>Gallionellaceae</taxon>
        <taxon>Ferrigenium</taxon>
    </lineage>
</organism>
<accession>A0AAN1SZ70</accession>
<evidence type="ECO:0000259" key="8">
    <source>
        <dbReference type="Pfam" id="PF07195"/>
    </source>
</evidence>
<evidence type="ECO:0000256" key="5">
    <source>
        <dbReference type="RuleBase" id="RU362066"/>
    </source>
</evidence>
<dbReference type="PANTHER" id="PTHR30288">
    <property type="entry name" value="FLAGELLAR CAP/ASSEMBLY PROTEIN FLID"/>
    <property type="match status" value="1"/>
</dbReference>
<evidence type="ECO:0000256" key="1">
    <source>
        <dbReference type="ARBA" id="ARBA00009764"/>
    </source>
</evidence>
<proteinExistence type="inferred from homology"/>
<dbReference type="RefSeq" id="WP_212785050.1">
    <property type="nucleotide sequence ID" value="NZ_AP019536.1"/>
</dbReference>
<evidence type="ECO:0000313" key="10">
    <source>
        <dbReference type="Proteomes" id="UP001319121"/>
    </source>
</evidence>
<gene>
    <name evidence="9" type="primary">fliD</name>
    <name evidence="9" type="ORF">FGKAn22_14830</name>
</gene>
<dbReference type="Proteomes" id="UP001319121">
    <property type="component" value="Chromosome"/>
</dbReference>
<dbReference type="GO" id="GO:0071973">
    <property type="term" value="P:bacterial-type flagellum-dependent cell motility"/>
    <property type="evidence" value="ECO:0007669"/>
    <property type="project" value="TreeGrafter"/>
</dbReference>
<dbReference type="KEGG" id="fku:FGKAn22_14830"/>
<feature type="compositionally biased region" description="Polar residues" evidence="6">
    <location>
        <begin position="302"/>
        <end position="320"/>
    </location>
</feature>
<keyword evidence="9" id="KW-0282">Flagellum</keyword>
<dbReference type="AlphaFoldDB" id="A0AAN1SZ70"/>
<keyword evidence="3" id="KW-0175">Coiled coil</keyword>
<dbReference type="InterPro" id="IPR010809">
    <property type="entry name" value="FliD_C"/>
</dbReference>
<evidence type="ECO:0000313" key="9">
    <source>
        <dbReference type="EMBL" id="BBI99790.1"/>
    </source>
</evidence>
<dbReference type="GO" id="GO:0005576">
    <property type="term" value="C:extracellular region"/>
    <property type="evidence" value="ECO:0007669"/>
    <property type="project" value="UniProtKB-SubCell"/>
</dbReference>
<name>A0AAN1SZ70_9PROT</name>
<keyword evidence="10" id="KW-1185">Reference proteome</keyword>
<dbReference type="GO" id="GO:0007155">
    <property type="term" value="P:cell adhesion"/>
    <property type="evidence" value="ECO:0007669"/>
    <property type="project" value="InterPro"/>
</dbReference>
<feature type="domain" description="Flagellar hook-associated protein 2 N-terminal" evidence="7">
    <location>
        <begin position="20"/>
        <end position="107"/>
    </location>
</feature>
<reference evidence="9 10" key="1">
    <citation type="submission" date="2019-03" db="EMBL/GenBank/DDBJ databases">
        <title>Complete genome sequence of Ferrigenium kumadai strain An22, a microaerophilic iron-oxidizing bacterium isolated from a paddy field soil.</title>
        <authorList>
            <person name="Watanabe T."/>
            <person name="Asakawa S."/>
        </authorList>
    </citation>
    <scope>NUCLEOTIDE SEQUENCE [LARGE SCALE GENOMIC DNA]</scope>
    <source>
        <strain evidence="9 10">An22</strain>
    </source>
</reference>
<sequence>MNVSSVSVYQPYIEKITSQLDSQSAAAQRSIDELHRLSASYEVKISDYGMIQSDLSNLQSAAQKISGIDAFSLYSAKSTDSAILTASAQKNAPPGTYNIRVSQLAQGETLVSAARQNPSAAIGSGSPSTINFQFVNGASQSVTIDKSNNTLPGIAASINQADIGISASVAFNGSAFQLVLNGPSGSSNAFNIGGSGDEAVTHLLSYSNGATNNAMTQTMAAQDSLGSINGTPFTGYSNVVKGIAGGLTLNLGKTGDAAITVATDMVQITSAVQSFVDTYNRVQSDLATYQTGELSGDRTLPALSNQLSDDLKSGSNPSTGSLEQIGITRNQDGALAFDAKVFQDVYAQDPAGVARLFTDNGTGLADQISKQLQNVLQPSGGISSTIDQLLTKIQDNQQMESSIEYNSIQDLQSSAHQYAQQLAMMIVTDIVNQFMQGVSPQTNRAPEKTSGMSFPVGMGTGSSNTWQSNRLNITPGVSSLETLMNNLATQYNEPSPVLNTGNQA</sequence>
<dbReference type="EMBL" id="AP019536">
    <property type="protein sequence ID" value="BBI99790.1"/>
    <property type="molecule type" value="Genomic_DNA"/>
</dbReference>
<comment type="subcellular location">
    <subcellularLocation>
        <location evidence="5">Secreted</location>
    </subcellularLocation>
    <subcellularLocation>
        <location evidence="5">Bacterial flagellum</location>
    </subcellularLocation>
</comment>
<keyword evidence="5" id="KW-0964">Secreted</keyword>
<dbReference type="GO" id="GO:0009421">
    <property type="term" value="C:bacterial-type flagellum filament cap"/>
    <property type="evidence" value="ECO:0007669"/>
    <property type="project" value="InterPro"/>
</dbReference>
<keyword evidence="4 5" id="KW-0975">Bacterial flagellum</keyword>
<comment type="subunit">
    <text evidence="2 5">Homopentamer.</text>
</comment>
<comment type="function">
    <text evidence="5">Required for morphogenesis and for the elongation of the flagellar filament by facilitating polymerization of the flagellin monomers at the tip of growing filament. Forms a capping structure, which prevents flagellin subunits (transported through the central channel of the flagellum) from leaking out without polymerization at the distal end.</text>
</comment>
<evidence type="ECO:0000256" key="3">
    <source>
        <dbReference type="ARBA" id="ARBA00023054"/>
    </source>
</evidence>
<keyword evidence="9" id="KW-0969">Cilium</keyword>
<evidence type="ECO:0000256" key="6">
    <source>
        <dbReference type="SAM" id="MobiDB-lite"/>
    </source>
</evidence>
<dbReference type="PANTHER" id="PTHR30288:SF0">
    <property type="entry name" value="FLAGELLAR HOOK-ASSOCIATED PROTEIN 2"/>
    <property type="match status" value="1"/>
</dbReference>
<dbReference type="GO" id="GO:0009424">
    <property type="term" value="C:bacterial-type flagellum hook"/>
    <property type="evidence" value="ECO:0007669"/>
    <property type="project" value="UniProtKB-UniRule"/>
</dbReference>
<dbReference type="Pfam" id="PF07195">
    <property type="entry name" value="FliD_C"/>
    <property type="match status" value="1"/>
</dbReference>
<dbReference type="Pfam" id="PF02465">
    <property type="entry name" value="FliD_N"/>
    <property type="match status" value="1"/>
</dbReference>
<protein>
    <recommendedName>
        <fullName evidence="5">Flagellar hook-associated protein 2</fullName>
        <shortName evidence="5">HAP2</shortName>
    </recommendedName>
    <alternativeName>
        <fullName evidence="5">Flagellar cap protein</fullName>
    </alternativeName>
</protein>
<keyword evidence="9" id="KW-0966">Cell projection</keyword>
<comment type="similarity">
    <text evidence="1 5">Belongs to the FliD family.</text>
</comment>
<dbReference type="InterPro" id="IPR040026">
    <property type="entry name" value="FliD"/>
</dbReference>
<evidence type="ECO:0000256" key="2">
    <source>
        <dbReference type="ARBA" id="ARBA00011255"/>
    </source>
</evidence>
<evidence type="ECO:0000256" key="4">
    <source>
        <dbReference type="ARBA" id="ARBA00023143"/>
    </source>
</evidence>
<evidence type="ECO:0000259" key="7">
    <source>
        <dbReference type="Pfam" id="PF02465"/>
    </source>
</evidence>
<feature type="domain" description="Flagellar hook-associated protein 2 C-terminal" evidence="8">
    <location>
        <begin position="221"/>
        <end position="419"/>
    </location>
</feature>
<dbReference type="InterPro" id="IPR003481">
    <property type="entry name" value="FliD_N"/>
</dbReference>
<feature type="region of interest" description="Disordered" evidence="6">
    <location>
        <begin position="298"/>
        <end position="320"/>
    </location>
</feature>